<dbReference type="EMBL" id="JACYFU010000004">
    <property type="protein sequence ID" value="MBD8066981.1"/>
    <property type="molecule type" value="Genomic_DNA"/>
</dbReference>
<evidence type="ECO:0000313" key="3">
    <source>
        <dbReference type="Proteomes" id="UP000654108"/>
    </source>
</evidence>
<dbReference type="Gene3D" id="2.60.40.10">
    <property type="entry name" value="Immunoglobulins"/>
    <property type="match status" value="1"/>
</dbReference>
<comment type="caution">
    <text evidence="2">The sequence shown here is derived from an EMBL/GenBank/DDBJ whole genome shotgun (WGS) entry which is preliminary data.</text>
</comment>
<dbReference type="RefSeq" id="WP_191777603.1">
    <property type="nucleotide sequence ID" value="NZ_JACYFU010000004.1"/>
</dbReference>
<name>A0A927FZK6_9HYPH</name>
<evidence type="ECO:0008006" key="4">
    <source>
        <dbReference type="Google" id="ProtNLM"/>
    </source>
</evidence>
<keyword evidence="3" id="KW-1185">Reference proteome</keyword>
<organism evidence="2 3">
    <name type="scientific">Devosia oryzisoli</name>
    <dbReference type="NCBI Taxonomy" id="2774138"/>
    <lineage>
        <taxon>Bacteria</taxon>
        <taxon>Pseudomonadati</taxon>
        <taxon>Pseudomonadota</taxon>
        <taxon>Alphaproteobacteria</taxon>
        <taxon>Hyphomicrobiales</taxon>
        <taxon>Devosiaceae</taxon>
        <taxon>Devosia</taxon>
    </lineage>
</organism>
<accession>A0A927FZK6</accession>
<dbReference type="AlphaFoldDB" id="A0A927FZK6"/>
<reference evidence="2" key="1">
    <citation type="submission" date="2020-09" db="EMBL/GenBank/DDBJ databases">
        <title>Genome seq and assembly of Devosia sp.</title>
        <authorList>
            <person name="Chhetri G."/>
        </authorList>
    </citation>
    <scope>NUCLEOTIDE SEQUENCE</scope>
    <source>
        <strain evidence="2">PTR5</strain>
    </source>
</reference>
<feature type="region of interest" description="Disordered" evidence="1">
    <location>
        <begin position="15"/>
        <end position="34"/>
    </location>
</feature>
<dbReference type="InterPro" id="IPR013783">
    <property type="entry name" value="Ig-like_fold"/>
</dbReference>
<protein>
    <recommendedName>
        <fullName evidence="4">SD-repeat containing protein B domain-containing protein</fullName>
    </recommendedName>
</protein>
<gene>
    <name evidence="2" type="ORF">IC608_16025</name>
</gene>
<dbReference type="Proteomes" id="UP000654108">
    <property type="component" value="Unassembled WGS sequence"/>
</dbReference>
<proteinExistence type="predicted"/>
<evidence type="ECO:0000256" key="1">
    <source>
        <dbReference type="SAM" id="MobiDB-lite"/>
    </source>
</evidence>
<sequence length="408" mass="43831">MARSDATVLAGPVHAVTGADRGGGRPSPRRASRGKFPPLAAGLAALAGLAAFPALAEEDYYPARADWSSYWEGNLNISVFVFRDINRDGLYDLGDQPMSGIIVDAEGRGRPVRAVSNGSGFANFTMSGTQSDAAIMFEGTYEFTVRVPSHWLVTTGNAVQTTEFKSRPGSPADLIAEPAPHLVGLAPELRLTGTLPNTSTTDIVLAGPDRSMRRLHADDAHRFAVAVGQGAWHNKLAPGRDLDVNTTPVQVAQAWWSSPDPIGAQEKITFDDLQSEGVLKIPSGYGGLGWDNFVMTHRKFYDPEGYRNGVMSGEFVAYNGSGHPAAISSSKPFDFVGGYFGASSLEAEGETLLITAFKGNEPAYYEEMTLSALGPTYLAADFEGITRLEFRTAHYWQFTADDLTVVLP</sequence>
<evidence type="ECO:0000313" key="2">
    <source>
        <dbReference type="EMBL" id="MBD8066981.1"/>
    </source>
</evidence>